<dbReference type="Pfam" id="PF10237">
    <property type="entry name" value="N6-adenineMlase"/>
    <property type="match status" value="1"/>
</dbReference>
<dbReference type="InterPro" id="IPR019369">
    <property type="entry name" value="Efm5/EEF1AKMT1"/>
</dbReference>
<dbReference type="GO" id="GO:0016279">
    <property type="term" value="F:protein-lysine N-methyltransferase activity"/>
    <property type="evidence" value="ECO:0007669"/>
    <property type="project" value="UniProtKB-UniRule"/>
</dbReference>
<evidence type="ECO:0000256" key="3">
    <source>
        <dbReference type="ARBA" id="ARBA00022603"/>
    </source>
</evidence>
<dbReference type="HAMAP" id="MF_03187">
    <property type="entry name" value="Methyltr_EFM5"/>
    <property type="match status" value="1"/>
</dbReference>
<comment type="caution">
    <text evidence="6">The sequence shown here is derived from an EMBL/GenBank/DDBJ whole genome shotgun (WGS) entry which is preliminary data.</text>
</comment>
<comment type="similarity">
    <text evidence="5">Belongs to the class I-like SAM-binding methyltransferase superfamily. EFM5 family.</text>
</comment>
<reference evidence="6 7" key="1">
    <citation type="journal article" date="2016" name="Nat. Commun.">
        <title>Extremotolerant tardigrade genome and improved radiotolerance of human cultured cells by tardigrade-unique protein.</title>
        <authorList>
            <person name="Hashimoto T."/>
            <person name="Horikawa D.D."/>
            <person name="Saito Y."/>
            <person name="Kuwahara H."/>
            <person name="Kozuka-Hata H."/>
            <person name="Shin-I T."/>
            <person name="Minakuchi Y."/>
            <person name="Ohishi K."/>
            <person name="Motoyama A."/>
            <person name="Aizu T."/>
            <person name="Enomoto A."/>
            <person name="Kondo K."/>
            <person name="Tanaka S."/>
            <person name="Hara Y."/>
            <person name="Koshikawa S."/>
            <person name="Sagara H."/>
            <person name="Miura T."/>
            <person name="Yokobori S."/>
            <person name="Miyagawa K."/>
            <person name="Suzuki Y."/>
            <person name="Kubo T."/>
            <person name="Oyama M."/>
            <person name="Kohara Y."/>
            <person name="Fujiyama A."/>
            <person name="Arakawa K."/>
            <person name="Katayama T."/>
            <person name="Toyoda A."/>
            <person name="Kunieda T."/>
        </authorList>
    </citation>
    <scope>NUCLEOTIDE SEQUENCE [LARGE SCALE GENOMIC DNA]</scope>
    <source>
        <strain evidence="6 7">YOKOZUNA-1</strain>
    </source>
</reference>
<keyword evidence="3 5" id="KW-0489">Methyltransferase</keyword>
<evidence type="ECO:0000313" key="6">
    <source>
        <dbReference type="EMBL" id="GAU93705.1"/>
    </source>
</evidence>
<gene>
    <name evidence="6" type="primary">RvY_05601-1</name>
    <name evidence="6" type="synonym">RvY_05601.1</name>
    <name evidence="6" type="ORF">RvY_05601</name>
</gene>
<organism evidence="6 7">
    <name type="scientific">Ramazzottius varieornatus</name>
    <name type="common">Water bear</name>
    <name type="synonym">Tardigrade</name>
    <dbReference type="NCBI Taxonomy" id="947166"/>
    <lineage>
        <taxon>Eukaryota</taxon>
        <taxon>Metazoa</taxon>
        <taxon>Ecdysozoa</taxon>
        <taxon>Tardigrada</taxon>
        <taxon>Eutardigrada</taxon>
        <taxon>Parachela</taxon>
        <taxon>Hypsibioidea</taxon>
        <taxon>Ramazzottiidae</taxon>
        <taxon>Ramazzottius</taxon>
    </lineage>
</organism>
<comment type="subcellular location">
    <subcellularLocation>
        <location evidence="1 5">Cytoplasm</location>
    </subcellularLocation>
</comment>
<protein>
    <recommendedName>
        <fullName evidence="5">Protein-lysine N-methyltransferase RvY_05601</fullName>
        <ecNumber evidence="5">2.1.1.-</ecNumber>
    </recommendedName>
</protein>
<accession>A0A1D1UZ76</accession>
<dbReference type="PANTHER" id="PTHR13200">
    <property type="entry name" value="EEF1A LYSINE METHYLTRANSFERASE 1"/>
    <property type="match status" value="1"/>
</dbReference>
<dbReference type="EC" id="2.1.1.-" evidence="5"/>
<dbReference type="GO" id="GO:0032259">
    <property type="term" value="P:methylation"/>
    <property type="evidence" value="ECO:0007669"/>
    <property type="project" value="UniProtKB-KW"/>
</dbReference>
<dbReference type="InterPro" id="IPR041370">
    <property type="entry name" value="Mlase_EEF1AKMT1/ZCCHC4"/>
</dbReference>
<dbReference type="PANTHER" id="PTHR13200:SF0">
    <property type="entry name" value="EEF1A LYSINE METHYLTRANSFERASE 1"/>
    <property type="match status" value="1"/>
</dbReference>
<evidence type="ECO:0000256" key="4">
    <source>
        <dbReference type="ARBA" id="ARBA00022679"/>
    </source>
</evidence>
<evidence type="ECO:0000256" key="5">
    <source>
        <dbReference type="HAMAP-Rule" id="MF_03187"/>
    </source>
</evidence>
<dbReference type="Proteomes" id="UP000186922">
    <property type="component" value="Unassembled WGS sequence"/>
</dbReference>
<name>A0A1D1UZ76_RAMVA</name>
<keyword evidence="7" id="KW-1185">Reference proteome</keyword>
<dbReference type="EMBL" id="BDGG01000002">
    <property type="protein sequence ID" value="GAU93705.1"/>
    <property type="molecule type" value="Genomic_DNA"/>
</dbReference>
<keyword evidence="2 5" id="KW-0963">Cytoplasm</keyword>
<dbReference type="AlphaFoldDB" id="A0A1D1UZ76"/>
<comment type="function">
    <text evidence="5">S-adenosyl-L-methionine-dependent protein-lysine N-methyltransferase that methylates elongation factor 1-alpha.</text>
</comment>
<evidence type="ECO:0000313" key="7">
    <source>
        <dbReference type="Proteomes" id="UP000186922"/>
    </source>
</evidence>
<dbReference type="STRING" id="947166.A0A1D1UZ76"/>
<sequence length="221" mass="25353">MDDAEEEPLQLSEEAFRALREFHAEQEKTPDDAEGLPISENWQLSQFWYDESTSKFLAEEVRKSSQNGDWIACLSCPSLYKSLVEVIGRHTEEDKNLTVFLFEYDERFLSLAGDKFVQYDFNHPEAIPETLLRKFQYIAADPPFLSQDCFSKTAELCTKLGTSSTTKILFCTGEIMEENAKHTLGLNRTSFNPRHKSKLSNTFASFTNYPPAVLNDHVQNE</sequence>
<dbReference type="OrthoDB" id="206354at2759"/>
<dbReference type="GO" id="GO:0005737">
    <property type="term" value="C:cytoplasm"/>
    <property type="evidence" value="ECO:0007669"/>
    <property type="project" value="UniProtKB-SubCell"/>
</dbReference>
<evidence type="ECO:0000256" key="2">
    <source>
        <dbReference type="ARBA" id="ARBA00022490"/>
    </source>
</evidence>
<proteinExistence type="inferred from homology"/>
<evidence type="ECO:0000256" key="1">
    <source>
        <dbReference type="ARBA" id="ARBA00004496"/>
    </source>
</evidence>
<keyword evidence="4 5" id="KW-0808">Transferase</keyword>